<dbReference type="InterPro" id="IPR029058">
    <property type="entry name" value="AB_hydrolase_fold"/>
</dbReference>
<accession>A0A0A5G5Y3</accession>
<comment type="caution">
    <text evidence="2">The sequence shown here is derived from an EMBL/GenBank/DDBJ whole genome shotgun (WGS) entry which is preliminary data.</text>
</comment>
<dbReference type="InterPro" id="IPR050266">
    <property type="entry name" value="AB_hydrolase_sf"/>
</dbReference>
<dbReference type="PANTHER" id="PTHR43798">
    <property type="entry name" value="MONOACYLGLYCEROL LIPASE"/>
    <property type="match status" value="1"/>
</dbReference>
<protein>
    <recommendedName>
        <fullName evidence="1">AB hydrolase-1 domain-containing protein</fullName>
    </recommendedName>
</protein>
<dbReference type="InterPro" id="IPR000073">
    <property type="entry name" value="AB_hydrolase_1"/>
</dbReference>
<gene>
    <name evidence="2" type="ORF">N783_09735</name>
</gene>
<dbReference type="PANTHER" id="PTHR43798:SF33">
    <property type="entry name" value="HYDROLASE, PUTATIVE (AFU_ORTHOLOGUE AFUA_2G14860)-RELATED"/>
    <property type="match status" value="1"/>
</dbReference>
<evidence type="ECO:0000313" key="2">
    <source>
        <dbReference type="EMBL" id="KGX87464.1"/>
    </source>
</evidence>
<proteinExistence type="predicted"/>
<organism evidence="2 3">
    <name type="scientific">Pontibacillus marinus BH030004 = DSM 16465</name>
    <dbReference type="NCBI Taxonomy" id="1385511"/>
    <lineage>
        <taxon>Bacteria</taxon>
        <taxon>Bacillati</taxon>
        <taxon>Bacillota</taxon>
        <taxon>Bacilli</taxon>
        <taxon>Bacillales</taxon>
        <taxon>Bacillaceae</taxon>
        <taxon>Pontibacillus</taxon>
    </lineage>
</organism>
<feature type="domain" description="AB hydrolase-1" evidence="1">
    <location>
        <begin position="24"/>
        <end position="258"/>
    </location>
</feature>
<dbReference type="Proteomes" id="UP000030403">
    <property type="component" value="Unassembled WGS sequence"/>
</dbReference>
<keyword evidence="3" id="KW-1185">Reference proteome</keyword>
<dbReference type="SUPFAM" id="SSF53474">
    <property type="entry name" value="alpha/beta-Hydrolases"/>
    <property type="match status" value="1"/>
</dbReference>
<dbReference type="RefSeq" id="WP_027446778.1">
    <property type="nucleotide sequence ID" value="NZ_AULJ01000040.1"/>
</dbReference>
<dbReference type="eggNOG" id="COG0596">
    <property type="taxonomic scope" value="Bacteria"/>
</dbReference>
<dbReference type="OrthoDB" id="9775557at2"/>
<dbReference type="GO" id="GO:0016020">
    <property type="term" value="C:membrane"/>
    <property type="evidence" value="ECO:0007669"/>
    <property type="project" value="TreeGrafter"/>
</dbReference>
<dbReference type="EMBL" id="AVPF01000024">
    <property type="protein sequence ID" value="KGX87464.1"/>
    <property type="molecule type" value="Genomic_DNA"/>
</dbReference>
<dbReference type="STRING" id="1385511.GCA_000425225_03156"/>
<dbReference type="AlphaFoldDB" id="A0A0A5G5Y3"/>
<reference evidence="2 3" key="1">
    <citation type="submission" date="2013-08" db="EMBL/GenBank/DDBJ databases">
        <authorList>
            <person name="Huang J."/>
            <person name="Wang G."/>
        </authorList>
    </citation>
    <scope>NUCLEOTIDE SEQUENCE [LARGE SCALE GENOMIC DNA]</scope>
    <source>
        <strain evidence="2 3">BH030004</strain>
    </source>
</reference>
<evidence type="ECO:0000259" key="1">
    <source>
        <dbReference type="Pfam" id="PF00561"/>
    </source>
</evidence>
<sequence>MKRSITLRNQDITYYEWGNNQNTTIVFLHGLGSNAYTFSEVAFKLKASYHIISIDLPGHGETDLHQEESFSLEVLAIWLHQALLQLGVSNSHIAGHSWGAYIALVYSSLYKTKSVILLDGGYINASLIPGTSLEEELEGATSHLQSYQFPSIEAFTASLNSNKTELNIEAQKRSLFYNGDKWRLIVSESTAHAIIKANFEHPTLNTLSSIDNPVLLLRSTIPEEMNEIRKLATDRLLKMLDLMVHDIHASHDVYLEKPDRVKTILIQWLKQLKERNHV</sequence>
<evidence type="ECO:0000313" key="3">
    <source>
        <dbReference type="Proteomes" id="UP000030403"/>
    </source>
</evidence>
<name>A0A0A5G5Y3_9BACI</name>
<dbReference type="Pfam" id="PF00561">
    <property type="entry name" value="Abhydrolase_1"/>
    <property type="match status" value="1"/>
</dbReference>
<dbReference type="Gene3D" id="3.40.50.1820">
    <property type="entry name" value="alpha/beta hydrolase"/>
    <property type="match status" value="1"/>
</dbReference>